<dbReference type="InterPro" id="IPR012827">
    <property type="entry name" value="Hemerythrin_metal-bd"/>
</dbReference>
<dbReference type="Gene3D" id="1.20.120.50">
    <property type="entry name" value="Hemerythrin-like"/>
    <property type="match status" value="1"/>
</dbReference>
<keyword evidence="2" id="KW-0479">Metal-binding</keyword>
<keyword evidence="6" id="KW-1185">Reference proteome</keyword>
<dbReference type="HOGENOM" id="CLU_086902_3_1_6"/>
<dbReference type="InterPro" id="IPR050669">
    <property type="entry name" value="Hemerythrin"/>
</dbReference>
<reference evidence="5 6" key="1">
    <citation type="journal article" date="2011" name="J. Bacteriol.">
        <title>Complete Genome Sequence of the Aerobic Marine Methanotroph Methylomonas methanica MC09.</title>
        <authorList>
            <person name="Boden R."/>
            <person name="Cunliffe M."/>
            <person name="Scanlan J."/>
            <person name="Moussard H."/>
            <person name="Kits K.D."/>
            <person name="Klotz M.G."/>
            <person name="Jetten M.S."/>
            <person name="Vuilleumier S."/>
            <person name="Han J."/>
            <person name="Peters L."/>
            <person name="Mikhailova N."/>
            <person name="Teshima H."/>
            <person name="Tapia R."/>
            <person name="Kyrpides N."/>
            <person name="Ivanova N."/>
            <person name="Pagani I."/>
            <person name="Cheng J.F."/>
            <person name="Goodwin L."/>
            <person name="Han C."/>
            <person name="Hauser L."/>
            <person name="Land M.L."/>
            <person name="Lapidus A."/>
            <person name="Lucas S."/>
            <person name="Pitluck S."/>
            <person name="Woyke T."/>
            <person name="Stein L."/>
            <person name="Murrell J.C."/>
        </authorList>
    </citation>
    <scope>NUCLEOTIDE SEQUENCE [LARGE SCALE GENOMIC DNA]</scope>
    <source>
        <strain evidence="5 6">MC09</strain>
    </source>
</reference>
<organism evidence="5 6">
    <name type="scientific">Methylomonas methanica (strain DSM 25384 / MC09)</name>
    <dbReference type="NCBI Taxonomy" id="857087"/>
    <lineage>
        <taxon>Bacteria</taxon>
        <taxon>Pseudomonadati</taxon>
        <taxon>Pseudomonadota</taxon>
        <taxon>Gammaproteobacteria</taxon>
        <taxon>Methylococcales</taxon>
        <taxon>Methylococcaceae</taxon>
        <taxon>Methylomonas</taxon>
    </lineage>
</organism>
<dbReference type="Proteomes" id="UP000008888">
    <property type="component" value="Chromosome"/>
</dbReference>
<dbReference type="InterPro" id="IPR035938">
    <property type="entry name" value="Hemerythrin-like_sf"/>
</dbReference>
<dbReference type="EMBL" id="CP002738">
    <property type="protein sequence ID" value="AEG01208.1"/>
    <property type="molecule type" value="Genomic_DNA"/>
</dbReference>
<accession>G0A069</accession>
<evidence type="ECO:0000256" key="3">
    <source>
        <dbReference type="ARBA" id="ARBA00023004"/>
    </source>
</evidence>
<feature type="domain" description="Hemerythrin-like" evidence="4">
    <location>
        <begin position="17"/>
        <end position="132"/>
    </location>
</feature>
<protein>
    <submittedName>
        <fullName evidence="5">Hemerythrin-like metal-binding protein</fullName>
    </submittedName>
</protein>
<evidence type="ECO:0000313" key="6">
    <source>
        <dbReference type="Proteomes" id="UP000008888"/>
    </source>
</evidence>
<proteinExistence type="inferred from homology"/>
<dbReference type="NCBIfam" id="NF033749">
    <property type="entry name" value="bact_hemeryth"/>
    <property type="match status" value="1"/>
</dbReference>
<dbReference type="eggNOG" id="COG2703">
    <property type="taxonomic scope" value="Bacteria"/>
</dbReference>
<keyword evidence="3" id="KW-0408">Iron</keyword>
<dbReference type="GO" id="GO:0046872">
    <property type="term" value="F:metal ion binding"/>
    <property type="evidence" value="ECO:0007669"/>
    <property type="project" value="UniProtKB-KW"/>
</dbReference>
<dbReference type="NCBIfam" id="TIGR02481">
    <property type="entry name" value="hemeryth_dom"/>
    <property type="match status" value="1"/>
</dbReference>
<gene>
    <name evidence="5" type="ordered locus">Metme_2827</name>
</gene>
<evidence type="ECO:0000256" key="2">
    <source>
        <dbReference type="ARBA" id="ARBA00022723"/>
    </source>
</evidence>
<dbReference type="PANTHER" id="PTHR37164:SF1">
    <property type="entry name" value="BACTERIOHEMERYTHRIN"/>
    <property type="match status" value="1"/>
</dbReference>
<dbReference type="KEGG" id="mmt:Metme_2827"/>
<evidence type="ECO:0000313" key="5">
    <source>
        <dbReference type="EMBL" id="AEG01208.1"/>
    </source>
</evidence>
<dbReference type="RefSeq" id="WP_013819441.1">
    <property type="nucleotide sequence ID" value="NC_015572.1"/>
</dbReference>
<reference evidence="6" key="3">
    <citation type="submission" date="2011-05" db="EMBL/GenBank/DDBJ databases">
        <title>Complete sequence of Methylomonas methanica MC09.</title>
        <authorList>
            <consortium name="US DOE Joint Genome Institute"/>
            <person name="Lucas S."/>
            <person name="Han J."/>
            <person name="Lapidus A."/>
            <person name="Cheng J.-F."/>
            <person name="Goodwin L."/>
            <person name="Pitluck S."/>
            <person name="Peters L."/>
            <person name="Mikhailova N."/>
            <person name="Teshima H."/>
            <person name="Han C."/>
            <person name="Tapia R."/>
            <person name="Land M."/>
            <person name="Hauser L."/>
            <person name="Kyrpides N."/>
            <person name="Ivanova N."/>
            <person name="Pagani I."/>
            <person name="Stein L."/>
            <person name="Woyke T."/>
        </authorList>
    </citation>
    <scope>NUCLEOTIDE SEQUENCE [LARGE SCALE GENOMIC DNA]</scope>
    <source>
        <strain evidence="6">MC09</strain>
    </source>
</reference>
<name>G0A069_METMM</name>
<comment type="similarity">
    <text evidence="1">Belongs to the hemerythrin family.</text>
</comment>
<dbReference type="InterPro" id="IPR012312">
    <property type="entry name" value="Hemerythrin-like"/>
</dbReference>
<evidence type="ECO:0000256" key="1">
    <source>
        <dbReference type="ARBA" id="ARBA00010587"/>
    </source>
</evidence>
<dbReference type="SUPFAM" id="SSF47188">
    <property type="entry name" value="Hemerythrin-like"/>
    <property type="match status" value="1"/>
</dbReference>
<dbReference type="PANTHER" id="PTHR37164">
    <property type="entry name" value="BACTERIOHEMERYTHRIN"/>
    <property type="match status" value="1"/>
</dbReference>
<dbReference type="STRING" id="857087.Metme_2827"/>
<dbReference type="AlphaFoldDB" id="G0A069"/>
<dbReference type="CDD" id="cd12107">
    <property type="entry name" value="Hemerythrin"/>
    <property type="match status" value="1"/>
</dbReference>
<sequence>MSQPYSPLTCTDSMKTGVTGIDEEHLILVNMLNMAGEQLTDGSGRMQLEEIIRDLLSYALYHFDNEEELMLESHYPDVLREKHFQEHRKFSAAVARLQQDLSDGKQVSRDELLGFLKAWLVNHILDTDKQLGEFLCQRDPLSSQS</sequence>
<dbReference type="OrthoDB" id="1122424at2"/>
<reference key="2">
    <citation type="submission" date="2011-05" db="EMBL/GenBank/DDBJ databases">
        <title>Complete genome sequence of the aerobic marine methanotroph Methylomonas methanica MC09.</title>
        <authorList>
            <person name="Boden R."/>
            <person name="Cunliffe M."/>
            <person name="Scanlan J."/>
            <person name="Moussard H."/>
            <person name="Kits K.D."/>
            <person name="Klotz M."/>
            <person name="Jetten M."/>
            <person name="Vuilleumier S."/>
            <person name="Han J."/>
            <person name="Peters L."/>
            <person name="Mikhailova N."/>
            <person name="Teshima H."/>
            <person name="Tapia R."/>
            <person name="Kyrpides N."/>
            <person name="Ivanova N."/>
            <person name="Pagani I."/>
            <person name="Cheng J.-F."/>
            <person name="Goodwin L."/>
            <person name="Han C."/>
            <person name="Hauser L."/>
            <person name="Land M."/>
            <person name="Lapidus A."/>
            <person name="Lucas S."/>
            <person name="Pitluck S."/>
            <person name="Woyke T."/>
            <person name="Stein L.Y."/>
            <person name="Murrell C."/>
        </authorList>
    </citation>
    <scope>NUCLEOTIDE SEQUENCE</scope>
    <source>
        <strain>MC09</strain>
    </source>
</reference>
<evidence type="ECO:0000259" key="4">
    <source>
        <dbReference type="Pfam" id="PF01814"/>
    </source>
</evidence>
<dbReference type="Pfam" id="PF01814">
    <property type="entry name" value="Hemerythrin"/>
    <property type="match status" value="1"/>
</dbReference>